<accession>A0AAV5UYN0</accession>
<gene>
    <name evidence="3" type="ORF">PFISCL1PPCAC_2151</name>
</gene>
<feature type="non-terminal residue" evidence="3">
    <location>
        <position position="1"/>
    </location>
</feature>
<keyword evidence="2" id="KW-1133">Transmembrane helix</keyword>
<reference evidence="3" key="1">
    <citation type="submission" date="2023-10" db="EMBL/GenBank/DDBJ databases">
        <title>Genome assembly of Pristionchus species.</title>
        <authorList>
            <person name="Yoshida K."/>
            <person name="Sommer R.J."/>
        </authorList>
    </citation>
    <scope>NUCLEOTIDE SEQUENCE</scope>
    <source>
        <strain evidence="3">RS5133</strain>
    </source>
</reference>
<dbReference type="EMBL" id="BTSY01000001">
    <property type="protein sequence ID" value="GMT10854.1"/>
    <property type="molecule type" value="Genomic_DNA"/>
</dbReference>
<proteinExistence type="predicted"/>
<feature type="non-terminal residue" evidence="3">
    <location>
        <position position="229"/>
    </location>
</feature>
<dbReference type="AlphaFoldDB" id="A0AAV5UYN0"/>
<sequence length="229" mass="25764">SSTIIDLLVLPFVLQWTIIPLLLLLCISKKKKDSQETLTTDRITLRNSNSLSQHQVFIPSPTPQPSPKLKIQLAIDPNSPAMTPPIRDDEKKKDAKGDEIGPEFTAETPTRTKEDKVKDDAPKLNKHKHPYGTIQSPGQSPKGKANKASDSSKKKVVKKLVVSGKEGDQKAEPWPVRPKWCEVVPESQIQDDLSDFNLTKKTEPTDKTKKIDRKELKKEEKGEELPKEY</sequence>
<feature type="transmembrane region" description="Helical" evidence="2">
    <location>
        <begin position="6"/>
        <end position="27"/>
    </location>
</feature>
<feature type="compositionally biased region" description="Basic and acidic residues" evidence="1">
    <location>
        <begin position="198"/>
        <end position="229"/>
    </location>
</feature>
<keyword evidence="2" id="KW-0812">Transmembrane</keyword>
<dbReference type="Proteomes" id="UP001432322">
    <property type="component" value="Unassembled WGS sequence"/>
</dbReference>
<feature type="compositionally biased region" description="Basic and acidic residues" evidence="1">
    <location>
        <begin position="110"/>
        <end position="123"/>
    </location>
</feature>
<keyword evidence="4" id="KW-1185">Reference proteome</keyword>
<evidence type="ECO:0000313" key="4">
    <source>
        <dbReference type="Proteomes" id="UP001432322"/>
    </source>
</evidence>
<feature type="compositionally biased region" description="Basic and acidic residues" evidence="1">
    <location>
        <begin position="86"/>
        <end position="99"/>
    </location>
</feature>
<evidence type="ECO:0000256" key="2">
    <source>
        <dbReference type="SAM" id="Phobius"/>
    </source>
</evidence>
<feature type="region of interest" description="Disordered" evidence="1">
    <location>
        <begin position="54"/>
        <end position="156"/>
    </location>
</feature>
<protein>
    <submittedName>
        <fullName evidence="3">Uncharacterized protein</fullName>
    </submittedName>
</protein>
<evidence type="ECO:0000313" key="3">
    <source>
        <dbReference type="EMBL" id="GMT10854.1"/>
    </source>
</evidence>
<name>A0AAV5UYN0_9BILA</name>
<keyword evidence="2" id="KW-0472">Membrane</keyword>
<comment type="caution">
    <text evidence="3">The sequence shown here is derived from an EMBL/GenBank/DDBJ whole genome shotgun (WGS) entry which is preliminary data.</text>
</comment>
<feature type="region of interest" description="Disordered" evidence="1">
    <location>
        <begin position="192"/>
        <end position="229"/>
    </location>
</feature>
<organism evidence="3 4">
    <name type="scientific">Pristionchus fissidentatus</name>
    <dbReference type="NCBI Taxonomy" id="1538716"/>
    <lineage>
        <taxon>Eukaryota</taxon>
        <taxon>Metazoa</taxon>
        <taxon>Ecdysozoa</taxon>
        <taxon>Nematoda</taxon>
        <taxon>Chromadorea</taxon>
        <taxon>Rhabditida</taxon>
        <taxon>Rhabditina</taxon>
        <taxon>Diplogasteromorpha</taxon>
        <taxon>Diplogasteroidea</taxon>
        <taxon>Neodiplogasteridae</taxon>
        <taxon>Pristionchus</taxon>
    </lineage>
</organism>
<evidence type="ECO:0000256" key="1">
    <source>
        <dbReference type="SAM" id="MobiDB-lite"/>
    </source>
</evidence>